<keyword evidence="2" id="KW-0805">Transcription regulation</keyword>
<keyword evidence="4" id="KW-0804">Transcription</keyword>
<dbReference type="Gene3D" id="3.40.190.10">
    <property type="entry name" value="Periplasmic binding protein-like II"/>
    <property type="match status" value="2"/>
</dbReference>
<protein>
    <submittedName>
        <fullName evidence="6">LysR family transcriptional regulator</fullName>
    </submittedName>
</protein>
<name>A0ABW5UZ57_9MICO</name>
<sequence length="304" mass="33351">MTSRESDAPRSRESRAERVELRHLRHFVTVVDAGGFTAAAERLFVSQAAVSRNVRALEEAIGVRLLARTSRTVRPTAAGVRVLMRARTTLAAVDELVHEAAAGESTILLGHAWASFGARTPVFQRRWRAEHPDTALRFVHHHVPSGGLAEGLCDISIVRGDTDLRAWPHALVGHEQRAAVMSTDDPWARRRVIRWDELRTRRLLVDRVAGTTHAGLWEGEPKPEVAPSGGIDDWLALIAAGEGIGVSAEATAAQYRRDGIVYRTIRDAPPIPVHLVWRADDAHPLTPAVVALAIDLYYGADRSS</sequence>
<evidence type="ECO:0000256" key="3">
    <source>
        <dbReference type="ARBA" id="ARBA00023125"/>
    </source>
</evidence>
<comment type="similarity">
    <text evidence="1">Belongs to the LysR transcriptional regulatory family.</text>
</comment>
<dbReference type="InterPro" id="IPR036390">
    <property type="entry name" value="WH_DNA-bd_sf"/>
</dbReference>
<dbReference type="SUPFAM" id="SSF46785">
    <property type="entry name" value="Winged helix' DNA-binding domain"/>
    <property type="match status" value="1"/>
</dbReference>
<dbReference type="InterPro" id="IPR000847">
    <property type="entry name" value="LysR_HTH_N"/>
</dbReference>
<dbReference type="InterPro" id="IPR005119">
    <property type="entry name" value="LysR_subst-bd"/>
</dbReference>
<dbReference type="PANTHER" id="PTHR30346">
    <property type="entry name" value="TRANSCRIPTIONAL DUAL REGULATOR HCAR-RELATED"/>
    <property type="match status" value="1"/>
</dbReference>
<organism evidence="6 7">
    <name type="scientific">Gulosibacter faecalis</name>
    <dbReference type="NCBI Taxonomy" id="272240"/>
    <lineage>
        <taxon>Bacteria</taxon>
        <taxon>Bacillati</taxon>
        <taxon>Actinomycetota</taxon>
        <taxon>Actinomycetes</taxon>
        <taxon>Micrococcales</taxon>
        <taxon>Microbacteriaceae</taxon>
        <taxon>Gulosibacter</taxon>
    </lineage>
</organism>
<dbReference type="Proteomes" id="UP001597492">
    <property type="component" value="Unassembled WGS sequence"/>
</dbReference>
<evidence type="ECO:0000256" key="4">
    <source>
        <dbReference type="ARBA" id="ARBA00023163"/>
    </source>
</evidence>
<reference evidence="7" key="1">
    <citation type="journal article" date="2019" name="Int. J. Syst. Evol. Microbiol.">
        <title>The Global Catalogue of Microorganisms (GCM) 10K type strain sequencing project: providing services to taxonomists for standard genome sequencing and annotation.</title>
        <authorList>
            <consortium name="The Broad Institute Genomics Platform"/>
            <consortium name="The Broad Institute Genome Sequencing Center for Infectious Disease"/>
            <person name="Wu L."/>
            <person name="Ma J."/>
        </authorList>
    </citation>
    <scope>NUCLEOTIDE SEQUENCE [LARGE SCALE GENOMIC DNA]</scope>
    <source>
        <strain evidence="7">TISTR 1514</strain>
    </source>
</reference>
<evidence type="ECO:0000256" key="2">
    <source>
        <dbReference type="ARBA" id="ARBA00023015"/>
    </source>
</evidence>
<proteinExistence type="inferred from homology"/>
<dbReference type="InterPro" id="IPR036388">
    <property type="entry name" value="WH-like_DNA-bd_sf"/>
</dbReference>
<comment type="caution">
    <text evidence="6">The sequence shown here is derived from an EMBL/GenBank/DDBJ whole genome shotgun (WGS) entry which is preliminary data.</text>
</comment>
<dbReference type="PANTHER" id="PTHR30346:SF0">
    <property type="entry name" value="HCA OPERON TRANSCRIPTIONAL ACTIVATOR HCAR"/>
    <property type="match status" value="1"/>
</dbReference>
<evidence type="ECO:0000259" key="5">
    <source>
        <dbReference type="PROSITE" id="PS50931"/>
    </source>
</evidence>
<dbReference type="Pfam" id="PF00126">
    <property type="entry name" value="HTH_1"/>
    <property type="match status" value="1"/>
</dbReference>
<keyword evidence="7" id="KW-1185">Reference proteome</keyword>
<feature type="domain" description="HTH lysR-type" evidence="5">
    <location>
        <begin position="19"/>
        <end position="76"/>
    </location>
</feature>
<accession>A0ABW5UZ57</accession>
<evidence type="ECO:0000256" key="1">
    <source>
        <dbReference type="ARBA" id="ARBA00009437"/>
    </source>
</evidence>
<evidence type="ECO:0000313" key="7">
    <source>
        <dbReference type="Proteomes" id="UP001597492"/>
    </source>
</evidence>
<dbReference type="RefSeq" id="WP_019619155.1">
    <property type="nucleotide sequence ID" value="NZ_JBHUNE010000007.1"/>
</dbReference>
<keyword evidence="3" id="KW-0238">DNA-binding</keyword>
<dbReference type="PROSITE" id="PS50931">
    <property type="entry name" value="HTH_LYSR"/>
    <property type="match status" value="1"/>
</dbReference>
<dbReference type="Pfam" id="PF03466">
    <property type="entry name" value="LysR_substrate"/>
    <property type="match status" value="1"/>
</dbReference>
<dbReference type="EMBL" id="JBHUNE010000007">
    <property type="protein sequence ID" value="MFD2758715.1"/>
    <property type="molecule type" value="Genomic_DNA"/>
</dbReference>
<evidence type="ECO:0000313" key="6">
    <source>
        <dbReference type="EMBL" id="MFD2758715.1"/>
    </source>
</evidence>
<gene>
    <name evidence="6" type="ORF">ACFSW7_10050</name>
</gene>
<dbReference type="PRINTS" id="PR00039">
    <property type="entry name" value="HTHLYSR"/>
</dbReference>
<dbReference type="Gene3D" id="1.10.10.10">
    <property type="entry name" value="Winged helix-like DNA-binding domain superfamily/Winged helix DNA-binding domain"/>
    <property type="match status" value="1"/>
</dbReference>
<dbReference type="SUPFAM" id="SSF53850">
    <property type="entry name" value="Periplasmic binding protein-like II"/>
    <property type="match status" value="1"/>
</dbReference>